<protein>
    <submittedName>
        <fullName evidence="1">Uncharacterized protein</fullName>
    </submittedName>
</protein>
<dbReference type="AlphaFoldDB" id="A0A1R1YGZ1"/>
<organism evidence="1 2">
    <name type="scientific">Smittium culicis</name>
    <dbReference type="NCBI Taxonomy" id="133412"/>
    <lineage>
        <taxon>Eukaryota</taxon>
        <taxon>Fungi</taxon>
        <taxon>Fungi incertae sedis</taxon>
        <taxon>Zoopagomycota</taxon>
        <taxon>Kickxellomycotina</taxon>
        <taxon>Harpellomycetes</taxon>
        <taxon>Harpellales</taxon>
        <taxon>Legeriomycetaceae</taxon>
        <taxon>Smittium</taxon>
    </lineage>
</organism>
<keyword evidence="2" id="KW-1185">Reference proteome</keyword>
<proteinExistence type="predicted"/>
<name>A0A1R1YGZ1_9FUNG</name>
<accession>A0A1R1YGZ1</accession>
<comment type="caution">
    <text evidence="1">The sequence shown here is derived from an EMBL/GenBank/DDBJ whole genome shotgun (WGS) entry which is preliminary data.</text>
</comment>
<gene>
    <name evidence="1" type="ORF">AYI70_g379</name>
</gene>
<dbReference type="Proteomes" id="UP000187283">
    <property type="component" value="Unassembled WGS sequence"/>
</dbReference>
<evidence type="ECO:0000313" key="1">
    <source>
        <dbReference type="EMBL" id="OMJ26177.1"/>
    </source>
</evidence>
<reference evidence="1 2" key="1">
    <citation type="submission" date="2017-01" db="EMBL/GenBank/DDBJ databases">
        <authorList>
            <person name="Mah S.A."/>
            <person name="Swanson W.J."/>
            <person name="Moy G.W."/>
            <person name="Vacquier V.D."/>
        </authorList>
    </citation>
    <scope>NUCLEOTIDE SEQUENCE [LARGE SCALE GENOMIC DNA]</scope>
    <source>
        <strain evidence="1 2">GSMNP</strain>
    </source>
</reference>
<evidence type="ECO:0000313" key="2">
    <source>
        <dbReference type="Proteomes" id="UP000187283"/>
    </source>
</evidence>
<dbReference type="OrthoDB" id="10606234at2759"/>
<sequence length="111" mass="12385">MYKNIIKIKPLASRAFMARGCAPSAVFAGKNKIHSVSGYHGKGSINSNSNSEEIHFDQITSELGVFEGSIKHLNLSEEQEIESENKFFGQKDSWEGFSEKENIEEMVSLTI</sequence>
<dbReference type="EMBL" id="LSSN01000059">
    <property type="protein sequence ID" value="OMJ26177.1"/>
    <property type="molecule type" value="Genomic_DNA"/>
</dbReference>